<keyword evidence="3 4" id="KW-0175">Coiled coil</keyword>
<keyword evidence="8" id="KW-1185">Reference proteome</keyword>
<protein>
    <recommendedName>
        <fullName evidence="2">Structural maintenance of chromosomes protein 5</fullName>
    </recommendedName>
</protein>
<feature type="coiled-coil region" evidence="4">
    <location>
        <begin position="956"/>
        <end position="1018"/>
    </location>
</feature>
<gene>
    <name evidence="7" type="ORF">DFH07DRAFT_801525</name>
</gene>
<evidence type="ECO:0000259" key="6">
    <source>
        <dbReference type="Pfam" id="PF02463"/>
    </source>
</evidence>
<evidence type="ECO:0000256" key="3">
    <source>
        <dbReference type="ARBA" id="ARBA00023054"/>
    </source>
</evidence>
<evidence type="ECO:0000256" key="2">
    <source>
        <dbReference type="ARBA" id="ARBA00018687"/>
    </source>
</evidence>
<feature type="domain" description="RecF/RecN/SMC N-terminal" evidence="6">
    <location>
        <begin position="103"/>
        <end position="1142"/>
    </location>
</feature>
<feature type="coiled-coil region" evidence="4">
    <location>
        <begin position="728"/>
        <end position="814"/>
    </location>
</feature>
<dbReference type="Proteomes" id="UP001215280">
    <property type="component" value="Unassembled WGS sequence"/>
</dbReference>
<feature type="region of interest" description="Disordered" evidence="5">
    <location>
        <begin position="473"/>
        <end position="498"/>
    </location>
</feature>
<dbReference type="GO" id="GO:0003697">
    <property type="term" value="F:single-stranded DNA binding"/>
    <property type="evidence" value="ECO:0007669"/>
    <property type="project" value="TreeGrafter"/>
</dbReference>
<evidence type="ECO:0000256" key="5">
    <source>
        <dbReference type="SAM" id="MobiDB-lite"/>
    </source>
</evidence>
<dbReference type="InterPro" id="IPR027417">
    <property type="entry name" value="P-loop_NTPase"/>
</dbReference>
<dbReference type="Pfam" id="PF02463">
    <property type="entry name" value="SMC_N"/>
    <property type="match status" value="1"/>
</dbReference>
<dbReference type="GO" id="GO:0030915">
    <property type="term" value="C:Smc5-Smc6 complex"/>
    <property type="evidence" value="ECO:0007669"/>
    <property type="project" value="TreeGrafter"/>
</dbReference>
<dbReference type="PANTHER" id="PTHR45916:SF1">
    <property type="entry name" value="STRUCTURAL MAINTENANCE OF CHROMOSOMES PROTEIN 5"/>
    <property type="match status" value="1"/>
</dbReference>
<feature type="coiled-coil region" evidence="4">
    <location>
        <begin position="283"/>
        <end position="310"/>
    </location>
</feature>
<feature type="coiled-coil region" evidence="4">
    <location>
        <begin position="364"/>
        <end position="454"/>
    </location>
</feature>
<dbReference type="PANTHER" id="PTHR45916">
    <property type="entry name" value="STRUCTURAL MAINTENANCE OF CHROMOSOMES PROTEIN 5"/>
    <property type="match status" value="1"/>
</dbReference>
<dbReference type="GO" id="GO:0000724">
    <property type="term" value="P:double-strand break repair via homologous recombination"/>
    <property type="evidence" value="ECO:0007669"/>
    <property type="project" value="TreeGrafter"/>
</dbReference>
<proteinExistence type="inferred from homology"/>
<feature type="compositionally biased region" description="Acidic residues" evidence="5">
    <location>
        <begin position="68"/>
        <end position="82"/>
    </location>
</feature>
<accession>A0AAD7NTA2</accession>
<dbReference type="Gene3D" id="3.40.50.300">
    <property type="entry name" value="P-loop containing nucleotide triphosphate hydrolases"/>
    <property type="match status" value="2"/>
</dbReference>
<comment type="caution">
    <text evidence="7">The sequence shown here is derived from an EMBL/GenBank/DDBJ whole genome shotgun (WGS) entry which is preliminary data.</text>
</comment>
<sequence>MVRRVDTSDEDVSPSPSAQKTTRVKVKAEKVKKGKARSETEEPEERSPRGAKRARVDDEGGSVPRDEDGAEEQDQEDEEEQEEPVKRIKTLPRDVDGFIPGSIVRIELRNFVTYDAVSFRPGPFLNMILGPNGTGKSSIACAICLGLNFPASTLGRASEVSSFVKNDTDVGSIEIELKSEKGGKNVVVKRTMGAQGTGRGSSFTLDGVAASGKEVSARVAKLGVQVGNLCSFLPQDKVSAFAAMSPTELLLQTQRAAGDPRLEAWHKTLVSEGKGLKGILDSIASESATVRQLTERNENIERDVQRYRDRKKIEHSIALLNVLIPVQAYREARAQFMALKTRQRAQHLRVTRLAEKNAPAHALLGKLDAQHQELHEDREDAKQRVRAAFKAVQEKSAASEKLGDETEDLQSKLQGLKSQEKARLMKIKNTEAAIAELKENIEEAHKVKMEIEEDVRAEQRILLAKHSASPLEREKRAWEQRNGQLGARRNQNARNEEVGRRELKSLDDADAVKLQNLARWNRDVGDAVRWLRDNKDKFKMEVFEPPALSVRVPQHNYADAVEDSFNGNQMQMFVCQCKEDYDTLNYHINDNPGLGRKAKVPTWFRPGTEADLVGPPMSREELKTRGFDGYAIEYVHCPDGMRWYLQRELNMHRTAISLRGIRELQGAIDALARPGPNGRTTKTSFIEGTTVHEVGRSRYGQRAITASANDLGKARNFSGKAQVNPAEKQRIDDILARCKQEAAEIQEEERELGAERRRLDTMEKEQKALEAAVKKRLDVIFKETKRRRDLDGKLKQAEQKLAAAQNQGDAVQRSARYRAGIMAITKRRVKLVSEAVDLGRDVIDEQVKATSLGLQFLQIGAKKAALKELCDRKDAKYKAALAEFNNIDTEFGKIKVTTRELLEQSKEVLSTLPDELNEEYEVIQAARVAHEKAVRDAEQAGDPAPVPGADVELRSLEELETELGKQEVNLDMNRNTDPGVLEQYEKRKHTIEALEIAIEGKQRQADKIEKKIKTARENWEPALRTLVTSIGKKFSAAFDRIGCAGEIHIRQEEAYENWAIDILVKFRDTEKLQLLTGQRQSGGERSLTTILYLMSLTEEARAPFSLVDEINQGMDQRAERMVHNSMVDVTCKEDSAQYFLITPKLLPDLEYHHRMKVLCVNNGEWLPNESGLGNMMAMIDGFVAKNPRPGRG</sequence>
<evidence type="ECO:0000313" key="8">
    <source>
        <dbReference type="Proteomes" id="UP001215280"/>
    </source>
</evidence>
<comment type="similarity">
    <text evidence="1">Belongs to the SMC family. SMC5 subfamily.</text>
</comment>
<dbReference type="AlphaFoldDB" id="A0AAD7NTA2"/>
<dbReference type="SUPFAM" id="SSF52540">
    <property type="entry name" value="P-loop containing nucleoside triphosphate hydrolases"/>
    <property type="match status" value="1"/>
</dbReference>
<dbReference type="EMBL" id="JARJLG010000017">
    <property type="protein sequence ID" value="KAJ7773680.1"/>
    <property type="molecule type" value="Genomic_DNA"/>
</dbReference>
<evidence type="ECO:0000256" key="1">
    <source>
        <dbReference type="ARBA" id="ARBA00010171"/>
    </source>
</evidence>
<name>A0AAD7NTA2_9AGAR</name>
<evidence type="ECO:0000256" key="4">
    <source>
        <dbReference type="SAM" id="Coils"/>
    </source>
</evidence>
<reference evidence="7" key="1">
    <citation type="submission" date="2023-03" db="EMBL/GenBank/DDBJ databases">
        <title>Massive genome expansion in bonnet fungi (Mycena s.s.) driven by repeated elements and novel gene families across ecological guilds.</title>
        <authorList>
            <consortium name="Lawrence Berkeley National Laboratory"/>
            <person name="Harder C.B."/>
            <person name="Miyauchi S."/>
            <person name="Viragh M."/>
            <person name="Kuo A."/>
            <person name="Thoen E."/>
            <person name="Andreopoulos B."/>
            <person name="Lu D."/>
            <person name="Skrede I."/>
            <person name="Drula E."/>
            <person name="Henrissat B."/>
            <person name="Morin E."/>
            <person name="Kohler A."/>
            <person name="Barry K."/>
            <person name="LaButti K."/>
            <person name="Morin E."/>
            <person name="Salamov A."/>
            <person name="Lipzen A."/>
            <person name="Mereny Z."/>
            <person name="Hegedus B."/>
            <person name="Baldrian P."/>
            <person name="Stursova M."/>
            <person name="Weitz H."/>
            <person name="Taylor A."/>
            <person name="Grigoriev I.V."/>
            <person name="Nagy L.G."/>
            <person name="Martin F."/>
            <person name="Kauserud H."/>
        </authorList>
    </citation>
    <scope>NUCLEOTIDE SEQUENCE</scope>
    <source>
        <strain evidence="7">CBHHK188m</strain>
    </source>
</reference>
<feature type="compositionally biased region" description="Basic and acidic residues" evidence="5">
    <location>
        <begin position="26"/>
        <end position="58"/>
    </location>
</feature>
<organism evidence="7 8">
    <name type="scientific">Mycena maculata</name>
    <dbReference type="NCBI Taxonomy" id="230809"/>
    <lineage>
        <taxon>Eukaryota</taxon>
        <taxon>Fungi</taxon>
        <taxon>Dikarya</taxon>
        <taxon>Basidiomycota</taxon>
        <taxon>Agaricomycotina</taxon>
        <taxon>Agaricomycetes</taxon>
        <taxon>Agaricomycetidae</taxon>
        <taxon>Agaricales</taxon>
        <taxon>Marasmiineae</taxon>
        <taxon>Mycenaceae</taxon>
        <taxon>Mycena</taxon>
    </lineage>
</organism>
<dbReference type="InterPro" id="IPR003395">
    <property type="entry name" value="RecF/RecN/SMC_N"/>
</dbReference>
<evidence type="ECO:0000313" key="7">
    <source>
        <dbReference type="EMBL" id="KAJ7773680.1"/>
    </source>
</evidence>
<feature type="region of interest" description="Disordered" evidence="5">
    <location>
        <begin position="1"/>
        <end position="89"/>
    </location>
</feature>
<dbReference type="GO" id="GO:0005634">
    <property type="term" value="C:nucleus"/>
    <property type="evidence" value="ECO:0007669"/>
    <property type="project" value="TreeGrafter"/>
</dbReference>